<protein>
    <submittedName>
        <fullName evidence="1">Uncharacterized protein</fullName>
    </submittedName>
</protein>
<feature type="non-terminal residue" evidence="1">
    <location>
        <position position="1"/>
    </location>
</feature>
<evidence type="ECO:0000313" key="2">
    <source>
        <dbReference type="Proteomes" id="UP000287651"/>
    </source>
</evidence>
<sequence>GEEEACDVAKAATWVAAMSASGNGCWGKVDDDLEQVADGAIEAAAGSSSSRIETATVAEEGMVG</sequence>
<comment type="caution">
    <text evidence="1">The sequence shown here is derived from an EMBL/GenBank/DDBJ whole genome shotgun (WGS) entry which is preliminary data.</text>
</comment>
<dbReference type="Proteomes" id="UP000287651">
    <property type="component" value="Unassembled WGS sequence"/>
</dbReference>
<dbReference type="EMBL" id="AMZH03012850">
    <property type="protein sequence ID" value="RRT50292.1"/>
    <property type="molecule type" value="Genomic_DNA"/>
</dbReference>
<evidence type="ECO:0000313" key="1">
    <source>
        <dbReference type="EMBL" id="RRT50292.1"/>
    </source>
</evidence>
<name>A0A426YEV7_ENSVE</name>
<dbReference type="AlphaFoldDB" id="A0A426YEV7"/>
<accession>A0A426YEV7</accession>
<proteinExistence type="predicted"/>
<gene>
    <name evidence="1" type="ORF">B296_00051866</name>
</gene>
<reference evidence="1 2" key="1">
    <citation type="journal article" date="2014" name="Agronomy (Basel)">
        <title>A Draft Genome Sequence for Ensete ventricosum, the Drought-Tolerant Tree Against Hunger.</title>
        <authorList>
            <person name="Harrison J."/>
            <person name="Moore K.A."/>
            <person name="Paszkiewicz K."/>
            <person name="Jones T."/>
            <person name="Grant M."/>
            <person name="Ambacheew D."/>
            <person name="Muzemil S."/>
            <person name="Studholme D.J."/>
        </authorList>
    </citation>
    <scope>NUCLEOTIDE SEQUENCE [LARGE SCALE GENOMIC DNA]</scope>
</reference>
<organism evidence="1 2">
    <name type="scientific">Ensete ventricosum</name>
    <name type="common">Abyssinian banana</name>
    <name type="synonym">Musa ensete</name>
    <dbReference type="NCBI Taxonomy" id="4639"/>
    <lineage>
        <taxon>Eukaryota</taxon>
        <taxon>Viridiplantae</taxon>
        <taxon>Streptophyta</taxon>
        <taxon>Embryophyta</taxon>
        <taxon>Tracheophyta</taxon>
        <taxon>Spermatophyta</taxon>
        <taxon>Magnoliopsida</taxon>
        <taxon>Liliopsida</taxon>
        <taxon>Zingiberales</taxon>
        <taxon>Musaceae</taxon>
        <taxon>Ensete</taxon>
    </lineage>
</organism>